<evidence type="ECO:0000313" key="2">
    <source>
        <dbReference type="EMBL" id="QBQ38597.1"/>
    </source>
</evidence>
<evidence type="ECO:0008006" key="4">
    <source>
        <dbReference type="Google" id="ProtNLM"/>
    </source>
</evidence>
<evidence type="ECO:0000256" key="1">
    <source>
        <dbReference type="SAM" id="MobiDB-lite"/>
    </source>
</evidence>
<sequence length="74" mass="7805">MFKPEYGAAKNVTLPCAALGEQAARNGAKKNPVREIPLSEGVEIVVAVEKGRGQTRRVRPRISSAADSALSKTG</sequence>
<name>A0ABX5SES5_9BURK</name>
<reference evidence="2 3" key="1">
    <citation type="submission" date="2019-03" db="EMBL/GenBank/DDBJ databases">
        <title>Draft Genome Sequences of Six Type Strains of the Genus Massilia.</title>
        <authorList>
            <person name="Miess H."/>
            <person name="Frediansyhah A."/>
            <person name="Gross H."/>
        </authorList>
    </citation>
    <scope>NUCLEOTIDE SEQUENCE [LARGE SCALE GENOMIC DNA]</scope>
    <source>
        <strain evidence="2 3">DSM 17505</strain>
    </source>
</reference>
<gene>
    <name evidence="2" type="ORF">E1742_22280</name>
</gene>
<proteinExistence type="predicted"/>
<accession>A0ABX5SES5</accession>
<dbReference type="Proteomes" id="UP000294359">
    <property type="component" value="Chromosome"/>
</dbReference>
<protein>
    <recommendedName>
        <fullName evidence="4">AbrB/MazE/SpoVT family DNA-binding domain-containing protein</fullName>
    </recommendedName>
</protein>
<dbReference type="RefSeq" id="WP_134387296.1">
    <property type="nucleotide sequence ID" value="NZ_BMWW01000002.1"/>
</dbReference>
<dbReference type="EMBL" id="CP038026">
    <property type="protein sequence ID" value="QBQ38597.1"/>
    <property type="molecule type" value="Genomic_DNA"/>
</dbReference>
<evidence type="ECO:0000313" key="3">
    <source>
        <dbReference type="Proteomes" id="UP000294359"/>
    </source>
</evidence>
<keyword evidence="3" id="KW-1185">Reference proteome</keyword>
<organism evidence="2 3">
    <name type="scientific">Pseudoduganella plicata</name>
    <dbReference type="NCBI Taxonomy" id="321984"/>
    <lineage>
        <taxon>Bacteria</taxon>
        <taxon>Pseudomonadati</taxon>
        <taxon>Pseudomonadota</taxon>
        <taxon>Betaproteobacteria</taxon>
        <taxon>Burkholderiales</taxon>
        <taxon>Oxalobacteraceae</taxon>
        <taxon>Telluria group</taxon>
        <taxon>Pseudoduganella</taxon>
    </lineage>
</organism>
<feature type="region of interest" description="Disordered" evidence="1">
    <location>
        <begin position="53"/>
        <end position="74"/>
    </location>
</feature>